<comment type="subcellular location">
    <subcellularLocation>
        <location evidence="1">Membrane</location>
        <topology evidence="1">Multi-pass membrane protein</topology>
    </subcellularLocation>
</comment>
<dbReference type="eggNOG" id="COG2211">
    <property type="taxonomic scope" value="Bacteria"/>
</dbReference>
<evidence type="ECO:0000256" key="5">
    <source>
        <dbReference type="ARBA" id="ARBA00023136"/>
    </source>
</evidence>
<feature type="transmembrane region" description="Helical" evidence="6">
    <location>
        <begin position="414"/>
        <end position="432"/>
    </location>
</feature>
<feature type="transmembrane region" description="Helical" evidence="6">
    <location>
        <begin position="21"/>
        <end position="38"/>
    </location>
</feature>
<keyword evidence="3 6" id="KW-0812">Transmembrane</keyword>
<dbReference type="Pfam" id="PF07690">
    <property type="entry name" value="MFS_1"/>
    <property type="match status" value="1"/>
</dbReference>
<sequence length="452" mass="49656">MSSVQQTSIVRTKPLMSMPQILIMNLGFFGIQYSFGMQQTAVNPVYEFLGANPHDLPILNLAGPITGLLIQPLIGALSDRTWSPRWGRRKPFFLVGALGCSVCLFLFPFVTAVWMAVILLWLLDASNNTAMEPYRAFIADKLPPSQLGKGFLAQSFFTGLGITLANVSLFVFQKFIEGGTAAGIPYWVLGSFMLGAVCSITSVLISVLRTPEIPPSAEELAALRAKKGGFGPAVKEIGEAIRDMPTQLRKLALVYFFQWYGMVCYWQFIALTVAQELFPQTQEGKEEAVAWTGLINGWYNIVTFSVAFALVAFAKKRGAKLVHCVCLLLAAIGLMIVPSLDNQYLIFIPMIGLGIAWASIMGVPYIMAVRMIPSTRFGVYMGIINMMIVVPMLIQSVTFGWLFEHLLGGNPSNAIRFAAVFLAIAGVLMLWIKEPRMVRDVDDVSAMPMAGH</sequence>
<evidence type="ECO:0000313" key="7">
    <source>
        <dbReference type="EMBL" id="BAK33202.1"/>
    </source>
</evidence>
<protein>
    <submittedName>
        <fullName evidence="7">Putative major facilitator superfamily transporter</fullName>
    </submittedName>
</protein>
<evidence type="ECO:0000256" key="3">
    <source>
        <dbReference type="ARBA" id="ARBA00022692"/>
    </source>
</evidence>
<dbReference type="InterPro" id="IPR036259">
    <property type="entry name" value="MFS_trans_sf"/>
</dbReference>
<feature type="transmembrane region" description="Helical" evidence="6">
    <location>
        <begin position="91"/>
        <end position="123"/>
    </location>
</feature>
<proteinExistence type="predicted"/>
<reference evidence="7 8" key="1">
    <citation type="submission" date="2011-05" db="EMBL/GenBank/DDBJ databases">
        <title>Whole genome sequence of Microlunatus phosphovorus NM-1.</title>
        <authorList>
            <person name="Hosoyama A."/>
            <person name="Sasaki K."/>
            <person name="Harada T."/>
            <person name="Igarashi R."/>
            <person name="Kawakoshi A."/>
            <person name="Sasagawa M."/>
            <person name="Fukada J."/>
            <person name="Nakamura S."/>
            <person name="Katano Y."/>
            <person name="Hanada S."/>
            <person name="Kamagata Y."/>
            <person name="Nakamura N."/>
            <person name="Yamazaki S."/>
            <person name="Fujita N."/>
        </authorList>
    </citation>
    <scope>NUCLEOTIDE SEQUENCE [LARGE SCALE GENOMIC DNA]</scope>
    <source>
        <strain evidence="8">ATCC 700054 / DSM 10555 / JCM 9379 / NBRC 101784 / NCIMB 13414 / VKM Ac-1990 / NM-1</strain>
    </source>
</reference>
<dbReference type="HOGENOM" id="CLU_030246_1_0_11"/>
<dbReference type="PANTHER" id="PTHR19432">
    <property type="entry name" value="SUGAR TRANSPORTER"/>
    <property type="match status" value="1"/>
</dbReference>
<evidence type="ECO:0000256" key="1">
    <source>
        <dbReference type="ARBA" id="ARBA00004141"/>
    </source>
</evidence>
<feature type="transmembrane region" description="Helical" evidence="6">
    <location>
        <begin position="297"/>
        <end position="314"/>
    </location>
</feature>
<feature type="transmembrane region" description="Helical" evidence="6">
    <location>
        <begin position="346"/>
        <end position="367"/>
    </location>
</feature>
<keyword evidence="8" id="KW-1185">Reference proteome</keyword>
<evidence type="ECO:0000313" key="8">
    <source>
        <dbReference type="Proteomes" id="UP000007947"/>
    </source>
</evidence>
<name>F5XHQ7_MICPN</name>
<dbReference type="OrthoDB" id="7584869at2"/>
<evidence type="ECO:0000256" key="4">
    <source>
        <dbReference type="ARBA" id="ARBA00022989"/>
    </source>
</evidence>
<dbReference type="AlphaFoldDB" id="F5XHQ7"/>
<dbReference type="STRING" id="1032480.MLP_01880"/>
<dbReference type="GO" id="GO:0022857">
    <property type="term" value="F:transmembrane transporter activity"/>
    <property type="evidence" value="ECO:0007669"/>
    <property type="project" value="InterPro"/>
</dbReference>
<feature type="transmembrane region" description="Helical" evidence="6">
    <location>
        <begin position="58"/>
        <end position="79"/>
    </location>
</feature>
<dbReference type="Gene3D" id="1.20.1250.20">
    <property type="entry name" value="MFS general substrate transporter like domains"/>
    <property type="match status" value="1"/>
</dbReference>
<keyword evidence="2" id="KW-0813">Transport</keyword>
<evidence type="ECO:0000256" key="6">
    <source>
        <dbReference type="SAM" id="Phobius"/>
    </source>
</evidence>
<feature type="transmembrane region" description="Helical" evidence="6">
    <location>
        <begin position="321"/>
        <end position="340"/>
    </location>
</feature>
<gene>
    <name evidence="7" type="ordered locus">MLP_01880</name>
</gene>
<dbReference type="PANTHER" id="PTHR19432:SF35">
    <property type="entry name" value="SOLUTE CARRIER FAMILY 45 MEMBER 3 ISOFORM X1"/>
    <property type="match status" value="1"/>
</dbReference>
<dbReference type="SUPFAM" id="SSF103473">
    <property type="entry name" value="MFS general substrate transporter"/>
    <property type="match status" value="1"/>
</dbReference>
<dbReference type="GO" id="GO:0016020">
    <property type="term" value="C:membrane"/>
    <property type="evidence" value="ECO:0007669"/>
    <property type="project" value="UniProtKB-SubCell"/>
</dbReference>
<evidence type="ECO:0000256" key="2">
    <source>
        <dbReference type="ARBA" id="ARBA00022448"/>
    </source>
</evidence>
<dbReference type="EMBL" id="AP012204">
    <property type="protein sequence ID" value="BAK33202.1"/>
    <property type="molecule type" value="Genomic_DNA"/>
</dbReference>
<feature type="transmembrane region" description="Helical" evidence="6">
    <location>
        <begin position="379"/>
        <end position="402"/>
    </location>
</feature>
<keyword evidence="5 6" id="KW-0472">Membrane</keyword>
<dbReference type="RefSeq" id="WP_013861091.1">
    <property type="nucleotide sequence ID" value="NC_015635.1"/>
</dbReference>
<dbReference type="Proteomes" id="UP000007947">
    <property type="component" value="Chromosome"/>
</dbReference>
<accession>F5XHQ7</accession>
<dbReference type="InterPro" id="IPR011701">
    <property type="entry name" value="MFS"/>
</dbReference>
<organism evidence="7 8">
    <name type="scientific">Microlunatus phosphovorus (strain ATCC 700054 / DSM 10555 / JCM 9379 / NBRC 101784 / NCIMB 13414 / VKM Ac-1990 / NM-1)</name>
    <dbReference type="NCBI Taxonomy" id="1032480"/>
    <lineage>
        <taxon>Bacteria</taxon>
        <taxon>Bacillati</taxon>
        <taxon>Actinomycetota</taxon>
        <taxon>Actinomycetes</taxon>
        <taxon>Propionibacteriales</taxon>
        <taxon>Propionibacteriaceae</taxon>
        <taxon>Microlunatus</taxon>
    </lineage>
</organism>
<dbReference type="KEGG" id="mph:MLP_01880"/>
<keyword evidence="4 6" id="KW-1133">Transmembrane helix</keyword>
<feature type="transmembrane region" description="Helical" evidence="6">
    <location>
        <begin position="151"/>
        <end position="172"/>
    </location>
</feature>